<feature type="region of interest" description="Disordered" evidence="5">
    <location>
        <begin position="283"/>
        <end position="354"/>
    </location>
</feature>
<reference evidence="8" key="1">
    <citation type="submission" date="2022-07" db="EMBL/GenBank/DDBJ databases">
        <title>Chromosome-level genome of Muraenolepis orangiensis.</title>
        <authorList>
            <person name="Kim J."/>
        </authorList>
    </citation>
    <scope>NUCLEOTIDE SEQUENCE</scope>
    <source>
        <strain evidence="8">KU_S4_2022</strain>
        <tissue evidence="8">Muscle</tissue>
    </source>
</reference>
<evidence type="ECO:0000256" key="4">
    <source>
        <dbReference type="ARBA" id="ARBA00023180"/>
    </source>
</evidence>
<dbReference type="InterPro" id="IPR013783">
    <property type="entry name" value="Ig-like_fold"/>
</dbReference>
<dbReference type="GO" id="GO:0005911">
    <property type="term" value="C:cell-cell junction"/>
    <property type="evidence" value="ECO:0007669"/>
    <property type="project" value="TreeGrafter"/>
</dbReference>
<accession>A0A9Q0IGM2</accession>
<dbReference type="InterPro" id="IPR015631">
    <property type="entry name" value="CD2/SLAM_rcpt"/>
</dbReference>
<evidence type="ECO:0000313" key="8">
    <source>
        <dbReference type="EMBL" id="KAJ3596291.1"/>
    </source>
</evidence>
<feature type="transmembrane region" description="Helical" evidence="6">
    <location>
        <begin position="218"/>
        <end position="243"/>
    </location>
</feature>
<evidence type="ECO:0000256" key="5">
    <source>
        <dbReference type="SAM" id="MobiDB-lite"/>
    </source>
</evidence>
<dbReference type="Gene3D" id="2.60.40.10">
    <property type="entry name" value="Immunoglobulins"/>
    <property type="match status" value="2"/>
</dbReference>
<keyword evidence="3 6" id="KW-0472">Membrane</keyword>
<evidence type="ECO:0000256" key="6">
    <source>
        <dbReference type="SAM" id="Phobius"/>
    </source>
</evidence>
<comment type="caution">
    <text evidence="8">The sequence shown here is derived from an EMBL/GenBank/DDBJ whole genome shotgun (WGS) entry which is preliminary data.</text>
</comment>
<keyword evidence="2 7" id="KW-0732">Signal</keyword>
<organism evidence="8 9">
    <name type="scientific">Muraenolepis orangiensis</name>
    <name type="common">Patagonian moray cod</name>
    <dbReference type="NCBI Taxonomy" id="630683"/>
    <lineage>
        <taxon>Eukaryota</taxon>
        <taxon>Metazoa</taxon>
        <taxon>Chordata</taxon>
        <taxon>Craniata</taxon>
        <taxon>Vertebrata</taxon>
        <taxon>Euteleostomi</taxon>
        <taxon>Actinopterygii</taxon>
        <taxon>Neopterygii</taxon>
        <taxon>Teleostei</taxon>
        <taxon>Neoteleostei</taxon>
        <taxon>Acanthomorphata</taxon>
        <taxon>Zeiogadaria</taxon>
        <taxon>Gadariae</taxon>
        <taxon>Gadiformes</taxon>
        <taxon>Muraenolepidoidei</taxon>
        <taxon>Muraenolepididae</taxon>
        <taxon>Muraenolepis</taxon>
    </lineage>
</organism>
<evidence type="ECO:0000256" key="7">
    <source>
        <dbReference type="SAM" id="SignalP"/>
    </source>
</evidence>
<keyword evidence="6" id="KW-0812">Transmembrane</keyword>
<feature type="compositionally biased region" description="Pro residues" evidence="5">
    <location>
        <begin position="291"/>
        <end position="301"/>
    </location>
</feature>
<dbReference type="Proteomes" id="UP001148018">
    <property type="component" value="Unassembled WGS sequence"/>
</dbReference>
<proteinExistence type="predicted"/>
<evidence type="ECO:0008006" key="10">
    <source>
        <dbReference type="Google" id="ProtNLM"/>
    </source>
</evidence>
<dbReference type="SUPFAM" id="SSF48726">
    <property type="entry name" value="Immunoglobulin"/>
    <property type="match status" value="1"/>
</dbReference>
<dbReference type="PANTHER" id="PTHR12080:SF59">
    <property type="entry name" value="HEPATIC AND GLIAL CELL ADHESION MOLECULE"/>
    <property type="match status" value="1"/>
</dbReference>
<dbReference type="InterPro" id="IPR036179">
    <property type="entry name" value="Ig-like_dom_sf"/>
</dbReference>
<dbReference type="GO" id="GO:0016020">
    <property type="term" value="C:membrane"/>
    <property type="evidence" value="ECO:0007669"/>
    <property type="project" value="UniProtKB-SubCell"/>
</dbReference>
<feature type="compositionally biased region" description="Basic and acidic residues" evidence="5">
    <location>
        <begin position="317"/>
        <end position="334"/>
    </location>
</feature>
<dbReference type="AlphaFoldDB" id="A0A9Q0IGM2"/>
<feature type="signal peptide" evidence="7">
    <location>
        <begin position="1"/>
        <end position="27"/>
    </location>
</feature>
<comment type="subcellular location">
    <subcellularLocation>
        <location evidence="1">Membrane</location>
    </subcellularLocation>
</comment>
<keyword evidence="4" id="KW-0325">Glycoprotein</keyword>
<sequence>MRGDLIMLCDVHLLVGLLLTWSSLALAARVISEDPCVVHALVGRSLTLPLERRTLGDRDELRWTHNNKVVYHRAFGAVRVGRANDVDVAGSLLLTRLEFSDAGVYQAVVLNATQSRVNGWRGRVCITEKASKPRVSFACGVVALSCDVLDPQKDLVFSWTHQGQILEGETKPWLNVSLATLKNGRRDFGCSVRNGASQDQSDVVRLKCDVPSPGTYCFTAGVVMAGVAGGGGLLLLLLVITIVTCSRQQKKKRTEPEPRVDLPMVPTTQLHKADRARQDYQIMLPAGTSPGPSPKPIPRPSPTVLGQDALLSVTKAQEGHRTADPGEGKPERSPVPKPRNRAPQALADTSAPGV</sequence>
<keyword evidence="9" id="KW-1185">Reference proteome</keyword>
<dbReference type="OrthoDB" id="8963224at2759"/>
<feature type="chain" id="PRO_5040277585" description="Ig-like domain-containing protein" evidence="7">
    <location>
        <begin position="28"/>
        <end position="354"/>
    </location>
</feature>
<protein>
    <recommendedName>
        <fullName evidence="10">Ig-like domain-containing protein</fullName>
    </recommendedName>
</protein>
<name>A0A9Q0IGM2_9TELE</name>
<evidence type="ECO:0000256" key="3">
    <source>
        <dbReference type="ARBA" id="ARBA00023136"/>
    </source>
</evidence>
<evidence type="ECO:0000256" key="1">
    <source>
        <dbReference type="ARBA" id="ARBA00004370"/>
    </source>
</evidence>
<evidence type="ECO:0000256" key="2">
    <source>
        <dbReference type="ARBA" id="ARBA00022729"/>
    </source>
</evidence>
<gene>
    <name evidence="8" type="ORF">NHX12_002700</name>
</gene>
<dbReference type="EMBL" id="JANIIK010000110">
    <property type="protein sequence ID" value="KAJ3596291.1"/>
    <property type="molecule type" value="Genomic_DNA"/>
</dbReference>
<dbReference type="PANTHER" id="PTHR12080">
    <property type="entry name" value="SIGNALING LYMPHOCYTIC ACTIVATION MOLECULE"/>
    <property type="match status" value="1"/>
</dbReference>
<keyword evidence="6" id="KW-1133">Transmembrane helix</keyword>
<evidence type="ECO:0000313" key="9">
    <source>
        <dbReference type="Proteomes" id="UP001148018"/>
    </source>
</evidence>